<dbReference type="InterPro" id="IPR051678">
    <property type="entry name" value="AGP_Transferase"/>
</dbReference>
<dbReference type="AlphaFoldDB" id="A0AA36MLU2"/>
<keyword evidence="3" id="KW-1185">Reference proteome</keyword>
<comment type="caution">
    <text evidence="2">The sequence shown here is derived from an EMBL/GenBank/DDBJ whole genome shotgun (WGS) entry which is preliminary data.</text>
</comment>
<dbReference type="Pfam" id="PF01636">
    <property type="entry name" value="APH"/>
    <property type="match status" value="1"/>
</dbReference>
<organism evidence="2 3">
    <name type="scientific">Effrenium voratum</name>
    <dbReference type="NCBI Taxonomy" id="2562239"/>
    <lineage>
        <taxon>Eukaryota</taxon>
        <taxon>Sar</taxon>
        <taxon>Alveolata</taxon>
        <taxon>Dinophyceae</taxon>
        <taxon>Suessiales</taxon>
        <taxon>Symbiodiniaceae</taxon>
        <taxon>Effrenium</taxon>
    </lineage>
</organism>
<accession>A0AA36MLU2</accession>
<evidence type="ECO:0000313" key="2">
    <source>
        <dbReference type="EMBL" id="CAJ1372298.1"/>
    </source>
</evidence>
<dbReference type="Gene3D" id="3.90.1200.10">
    <property type="match status" value="1"/>
</dbReference>
<dbReference type="SUPFAM" id="SSF56112">
    <property type="entry name" value="Protein kinase-like (PK-like)"/>
    <property type="match status" value="1"/>
</dbReference>
<evidence type="ECO:0000313" key="3">
    <source>
        <dbReference type="Proteomes" id="UP001178507"/>
    </source>
</evidence>
<dbReference type="EMBL" id="CAUJNA010000125">
    <property type="protein sequence ID" value="CAJ1372298.1"/>
    <property type="molecule type" value="Genomic_DNA"/>
</dbReference>
<feature type="domain" description="Aminoglycoside phosphotransferase" evidence="1">
    <location>
        <begin position="69"/>
        <end position="311"/>
    </location>
</feature>
<name>A0AA36MLU2_9DINO</name>
<protein>
    <recommendedName>
        <fullName evidence="1">Aminoglycoside phosphotransferase domain-containing protein</fullName>
    </recommendedName>
</protein>
<dbReference type="InterPro" id="IPR011009">
    <property type="entry name" value="Kinase-like_dom_sf"/>
</dbReference>
<dbReference type="Proteomes" id="UP001178507">
    <property type="component" value="Unassembled WGS sequence"/>
</dbReference>
<dbReference type="InterPro" id="IPR002575">
    <property type="entry name" value="Aminoglycoside_PTrfase"/>
</dbReference>
<dbReference type="PANTHER" id="PTHR21310:SF15">
    <property type="entry name" value="AMINOGLYCOSIDE PHOSPHOTRANSFERASE DOMAIN-CONTAINING PROTEIN"/>
    <property type="match status" value="1"/>
</dbReference>
<sequence length="408" mass="45427">MAAEMFQHYARWSCPMQAAPPSGTFFRPPEVLEVLSVETVATGFNNLTHKVRVTLAGDGEKIDGPREAAFAVRLTNAKSWPRAKIEAEVAAIVFVGTRCPEVPVPNIRFFNCEECPILRARFMVADWVEGIMAHDVWGSLSTEEACQLQREALGLMASLQEIAQLPGIGILSLAEVLKLSAEQEVPPQALVPLFDFKGGQGAARVFESCRAYYLELTSSSLDFVRRLPGDVAYVESGEVLRRFKAQVEPLFPKVLWLSEHLTTGEECPVAFTHGDLNGRNIIISEKPAEGRRIRCLLDWEWGSSMPAIHEWLLAFDDLPVEDAKGVPPFAEGEVPLRFGRRHAAFERFRDLADLVDKVAPWELNVDGFLKEEMVVDAVSAVEAAVRKYRFLYGFINLARKSYGSVCAE</sequence>
<gene>
    <name evidence="2" type="ORF">EVOR1521_LOCUS2409</name>
</gene>
<proteinExistence type="predicted"/>
<evidence type="ECO:0000259" key="1">
    <source>
        <dbReference type="Pfam" id="PF01636"/>
    </source>
</evidence>
<reference evidence="2" key="1">
    <citation type="submission" date="2023-08" db="EMBL/GenBank/DDBJ databases">
        <authorList>
            <person name="Chen Y."/>
            <person name="Shah S."/>
            <person name="Dougan E. K."/>
            <person name="Thang M."/>
            <person name="Chan C."/>
        </authorList>
    </citation>
    <scope>NUCLEOTIDE SEQUENCE</scope>
</reference>
<dbReference type="PANTHER" id="PTHR21310">
    <property type="entry name" value="AMINOGLYCOSIDE PHOSPHOTRANSFERASE-RELATED-RELATED"/>
    <property type="match status" value="1"/>
</dbReference>